<dbReference type="EMBL" id="BAAAMN010000059">
    <property type="protein sequence ID" value="GAA2045152.1"/>
    <property type="molecule type" value="Genomic_DNA"/>
</dbReference>
<gene>
    <name evidence="1" type="ORF">GCM10009720_27570</name>
</gene>
<accession>A0ABN2V2Z7</accession>
<keyword evidence="2" id="KW-1185">Reference proteome</keyword>
<evidence type="ECO:0008006" key="3">
    <source>
        <dbReference type="Google" id="ProtNLM"/>
    </source>
</evidence>
<evidence type="ECO:0000313" key="1">
    <source>
        <dbReference type="EMBL" id="GAA2045152.1"/>
    </source>
</evidence>
<evidence type="ECO:0000313" key="2">
    <source>
        <dbReference type="Proteomes" id="UP001501461"/>
    </source>
</evidence>
<comment type="caution">
    <text evidence="1">The sequence shown here is derived from an EMBL/GenBank/DDBJ whole genome shotgun (WGS) entry which is preliminary data.</text>
</comment>
<organism evidence="1 2">
    <name type="scientific">Yaniella flava</name>
    <dbReference type="NCBI Taxonomy" id="287930"/>
    <lineage>
        <taxon>Bacteria</taxon>
        <taxon>Bacillati</taxon>
        <taxon>Actinomycetota</taxon>
        <taxon>Actinomycetes</taxon>
        <taxon>Micrococcales</taxon>
        <taxon>Micrococcaceae</taxon>
        <taxon>Yaniella</taxon>
    </lineage>
</organism>
<dbReference type="Proteomes" id="UP001501461">
    <property type="component" value="Unassembled WGS sequence"/>
</dbReference>
<proteinExistence type="predicted"/>
<sequence>MGMNTEHWLPVTRQSDRETVGYLEPLHSDYSQVQPRSVLGHPVSAPSDFVTGEDLLLERGISEVAEHWRLTDPQLPNALAILEVSPEGIIVADALETKALVPTERFEVEWPDLIQRLVPWDEPTS</sequence>
<protein>
    <recommendedName>
        <fullName evidence="3">Restriction endonuclease domain-containing protein</fullName>
    </recommendedName>
</protein>
<reference evidence="1 2" key="1">
    <citation type="journal article" date="2019" name="Int. J. Syst. Evol. Microbiol.">
        <title>The Global Catalogue of Microorganisms (GCM) 10K type strain sequencing project: providing services to taxonomists for standard genome sequencing and annotation.</title>
        <authorList>
            <consortium name="The Broad Institute Genomics Platform"/>
            <consortium name="The Broad Institute Genome Sequencing Center for Infectious Disease"/>
            <person name="Wu L."/>
            <person name="Ma J."/>
        </authorList>
    </citation>
    <scope>NUCLEOTIDE SEQUENCE [LARGE SCALE GENOMIC DNA]</scope>
    <source>
        <strain evidence="1 2">JCM 13595</strain>
    </source>
</reference>
<name>A0ABN2V2Z7_9MICC</name>